<comment type="caution">
    <text evidence="1">The sequence shown here is derived from an EMBL/GenBank/DDBJ whole genome shotgun (WGS) entry which is preliminary data.</text>
</comment>
<sequence length="108" mass="12053">LEADKRVKADRGADYLSAKAAHLDYPTALAKGWPIATGIIEGACRHIVADRMDRTGARWGLKGAEAVLKLRALRSNDDFDDYFTFHTQRERQRIHESRYADGLIPAAA</sequence>
<organism evidence="1">
    <name type="scientific">mine drainage metagenome</name>
    <dbReference type="NCBI Taxonomy" id="410659"/>
    <lineage>
        <taxon>unclassified sequences</taxon>
        <taxon>metagenomes</taxon>
        <taxon>ecological metagenomes</taxon>
    </lineage>
</organism>
<reference evidence="1" key="1">
    <citation type="submission" date="2013-08" db="EMBL/GenBank/DDBJ databases">
        <authorList>
            <person name="Mendez C."/>
            <person name="Richter M."/>
            <person name="Ferrer M."/>
            <person name="Sanchez J."/>
        </authorList>
    </citation>
    <scope>NUCLEOTIDE SEQUENCE</scope>
</reference>
<gene>
    <name evidence="1" type="ORF">B1B_06802</name>
</gene>
<proteinExistence type="predicted"/>
<evidence type="ECO:0000313" key="1">
    <source>
        <dbReference type="EMBL" id="EQD63896.1"/>
    </source>
</evidence>
<evidence type="ECO:0008006" key="2">
    <source>
        <dbReference type="Google" id="ProtNLM"/>
    </source>
</evidence>
<reference evidence="1" key="2">
    <citation type="journal article" date="2014" name="ISME J.">
        <title>Microbial stratification in low pH oxic and suboxic macroscopic growths along an acid mine drainage.</title>
        <authorList>
            <person name="Mendez-Garcia C."/>
            <person name="Mesa V."/>
            <person name="Sprenger R.R."/>
            <person name="Richter M."/>
            <person name="Diez M.S."/>
            <person name="Solano J."/>
            <person name="Bargiela R."/>
            <person name="Golyshina O.V."/>
            <person name="Manteca A."/>
            <person name="Ramos J.L."/>
            <person name="Gallego J.R."/>
            <person name="Llorente I."/>
            <person name="Martins Dos Santos V.A."/>
            <person name="Jensen O.N."/>
            <person name="Pelaez A.I."/>
            <person name="Sanchez J."/>
            <person name="Ferrer M."/>
        </authorList>
    </citation>
    <scope>NUCLEOTIDE SEQUENCE</scope>
</reference>
<feature type="non-terminal residue" evidence="1">
    <location>
        <position position="1"/>
    </location>
</feature>
<name>T1ATI8_9ZZZZ</name>
<protein>
    <recommendedName>
        <fullName evidence="2">Transposase</fullName>
    </recommendedName>
</protein>
<dbReference type="AlphaFoldDB" id="T1ATI8"/>
<dbReference type="EMBL" id="AUZY01004320">
    <property type="protein sequence ID" value="EQD63896.1"/>
    <property type="molecule type" value="Genomic_DNA"/>
</dbReference>
<accession>T1ATI8</accession>